<dbReference type="EMBL" id="JACGZW010000013">
    <property type="protein sequence ID" value="MBB1158291.1"/>
    <property type="molecule type" value="Genomic_DNA"/>
</dbReference>
<name>A0A7W3ZE77_9PSEU</name>
<accession>A0A7W3ZE77</accession>
<keyword evidence="4" id="KW-1185">Reference proteome</keyword>
<feature type="compositionally biased region" description="Polar residues" evidence="1">
    <location>
        <begin position="151"/>
        <end position="160"/>
    </location>
</feature>
<reference evidence="3 4" key="1">
    <citation type="submission" date="2020-08" db="EMBL/GenBank/DDBJ databases">
        <title>Amycolatopsis sp. nov. DR6-1 isolated from Dendrobium heterocarpum.</title>
        <authorList>
            <person name="Tedsree N."/>
            <person name="Kuncharoen N."/>
            <person name="Likhitwitayawuid K."/>
            <person name="Tanasupawat S."/>
        </authorList>
    </citation>
    <scope>NUCLEOTIDE SEQUENCE [LARGE SCALE GENOMIC DNA]</scope>
    <source>
        <strain evidence="3 4">DR6-1</strain>
    </source>
</reference>
<feature type="domain" description="CBS" evidence="2">
    <location>
        <begin position="17"/>
        <end position="66"/>
    </location>
</feature>
<dbReference type="Proteomes" id="UP000526734">
    <property type="component" value="Unassembled WGS sequence"/>
</dbReference>
<proteinExistence type="predicted"/>
<dbReference type="RefSeq" id="WP_182895059.1">
    <property type="nucleotide sequence ID" value="NZ_JACGZW010000013.1"/>
</dbReference>
<dbReference type="SUPFAM" id="SSF54631">
    <property type="entry name" value="CBS-domain pair"/>
    <property type="match status" value="1"/>
</dbReference>
<dbReference type="InterPro" id="IPR046342">
    <property type="entry name" value="CBS_dom_sf"/>
</dbReference>
<feature type="region of interest" description="Disordered" evidence="1">
    <location>
        <begin position="137"/>
        <end position="160"/>
    </location>
</feature>
<protein>
    <submittedName>
        <fullName evidence="3">CBS domain-containing protein</fullName>
    </submittedName>
</protein>
<dbReference type="Pfam" id="PF00571">
    <property type="entry name" value="CBS"/>
    <property type="match status" value="2"/>
</dbReference>
<dbReference type="InterPro" id="IPR000644">
    <property type="entry name" value="CBS_dom"/>
</dbReference>
<dbReference type="Gene3D" id="3.10.580.10">
    <property type="entry name" value="CBS-domain"/>
    <property type="match status" value="1"/>
</dbReference>
<feature type="domain" description="CBS" evidence="2">
    <location>
        <begin position="85"/>
        <end position="119"/>
    </location>
</feature>
<evidence type="ECO:0000313" key="4">
    <source>
        <dbReference type="Proteomes" id="UP000526734"/>
    </source>
</evidence>
<comment type="caution">
    <text evidence="3">The sequence shown here is derived from an EMBL/GenBank/DDBJ whole genome shotgun (WGS) entry which is preliminary data.</text>
</comment>
<gene>
    <name evidence="3" type="ORF">H4281_34535</name>
</gene>
<sequence length="160" mass="16799">MERPAVTEPDFRGASTVGEAMLRVPKVLDASATVGEVRGLFEDDHVHAALVVSGGTLLSVVERPDLDGLPDSLAACRAGRLTGRVVAPEADLYATWLEMSRRRLAVVDESGRLLGLLCLKRSGRGFCSDADVAARAQDRESGCRGGPSRTAPASVSASPL</sequence>
<dbReference type="AlphaFoldDB" id="A0A7W3ZE77"/>
<evidence type="ECO:0000256" key="1">
    <source>
        <dbReference type="SAM" id="MobiDB-lite"/>
    </source>
</evidence>
<organism evidence="3 4">
    <name type="scientific">Amycolatopsis dendrobii</name>
    <dbReference type="NCBI Taxonomy" id="2760662"/>
    <lineage>
        <taxon>Bacteria</taxon>
        <taxon>Bacillati</taxon>
        <taxon>Actinomycetota</taxon>
        <taxon>Actinomycetes</taxon>
        <taxon>Pseudonocardiales</taxon>
        <taxon>Pseudonocardiaceae</taxon>
        <taxon>Amycolatopsis</taxon>
    </lineage>
</organism>
<evidence type="ECO:0000259" key="2">
    <source>
        <dbReference type="Pfam" id="PF00571"/>
    </source>
</evidence>
<evidence type="ECO:0000313" key="3">
    <source>
        <dbReference type="EMBL" id="MBB1158291.1"/>
    </source>
</evidence>